<dbReference type="EMBL" id="CP047218">
    <property type="protein sequence ID" value="QHD66955.1"/>
    <property type="molecule type" value="Genomic_DNA"/>
</dbReference>
<dbReference type="InterPro" id="IPR036390">
    <property type="entry name" value="WH_DNA-bd_sf"/>
</dbReference>
<feature type="domain" description="HTH gntR-type" evidence="4">
    <location>
        <begin position="5"/>
        <end position="72"/>
    </location>
</feature>
<dbReference type="Pfam" id="PF00392">
    <property type="entry name" value="GntR"/>
    <property type="match status" value="1"/>
</dbReference>
<evidence type="ECO:0000256" key="1">
    <source>
        <dbReference type="ARBA" id="ARBA00023015"/>
    </source>
</evidence>
<dbReference type="RefSeq" id="WP_080727252.1">
    <property type="nucleotide sequence ID" value="NZ_CP047218.1"/>
</dbReference>
<dbReference type="InterPro" id="IPR000524">
    <property type="entry name" value="Tscrpt_reg_HTH_GntR"/>
</dbReference>
<dbReference type="PROSITE" id="PS50949">
    <property type="entry name" value="HTH_GNTR"/>
    <property type="match status" value="1"/>
</dbReference>
<keyword evidence="2" id="KW-0238">DNA-binding</keyword>
<dbReference type="PATRIC" id="fig|13690.10.peg.3202"/>
<dbReference type="SMART" id="SM00345">
    <property type="entry name" value="HTH_GNTR"/>
    <property type="match status" value="1"/>
</dbReference>
<dbReference type="EMBL" id="JGVR01000019">
    <property type="protein sequence ID" value="KEZ17949.1"/>
    <property type="molecule type" value="Genomic_DNA"/>
</dbReference>
<dbReference type="GO" id="GO:0003677">
    <property type="term" value="F:DNA binding"/>
    <property type="evidence" value="ECO:0007669"/>
    <property type="project" value="UniProtKB-KW"/>
</dbReference>
<dbReference type="Gene3D" id="1.10.10.10">
    <property type="entry name" value="Winged helix-like DNA-binding domain superfamily/Winged helix DNA-binding domain"/>
    <property type="match status" value="1"/>
</dbReference>
<dbReference type="GO" id="GO:0003700">
    <property type="term" value="F:DNA-binding transcription factor activity"/>
    <property type="evidence" value="ECO:0007669"/>
    <property type="project" value="InterPro"/>
</dbReference>
<evidence type="ECO:0000259" key="4">
    <source>
        <dbReference type="PROSITE" id="PS50949"/>
    </source>
</evidence>
<protein>
    <submittedName>
        <fullName evidence="5 6">GntR-family transcriptional regulator</fullName>
    </submittedName>
</protein>
<name>A0A084EJ07_SPHYA</name>
<dbReference type="AlphaFoldDB" id="A0A084EJ07"/>
<proteinExistence type="predicted"/>
<sequence>MSPEPITADRIYRRLKQDILDGILRPGAPLVVQALADHYGVSISPVRDSAHQLVGEQLLASNLGGGFVVPLVTADTLRDLYTWHGYLVRHALKARAPSQGDLEPVEVLQRHGPLHPRELRDAANSLFSFIGSRPKNAVHARAIMMAGDRLAIARLHEPLVFDNVQDELLAIWNLTRSGSDGAIREAIWAYHRRRIRRASTVGHRILSNVSSLNSPKRHRIPET</sequence>
<gene>
    <name evidence="5" type="ORF">CP98_03124</name>
    <name evidence="6" type="ORF">GS397_07755</name>
</gene>
<reference evidence="6 8" key="2">
    <citation type="submission" date="2019-12" db="EMBL/GenBank/DDBJ databases">
        <title>Functional and genomic insights into the Sphingobium yanoikuyae YC-JY1, a bacterium efficiently degrading bisphenol A.</title>
        <authorList>
            <person name="Jia Y."/>
            <person name="Li X."/>
            <person name="Wang J."/>
            <person name="Eltoukhy A."/>
            <person name="Lamraoui I."/>
            <person name="Yan Y."/>
        </authorList>
    </citation>
    <scope>NUCLEOTIDE SEQUENCE [LARGE SCALE GENOMIC DNA]</scope>
    <source>
        <strain evidence="6 8">YC-JY1</strain>
    </source>
</reference>
<evidence type="ECO:0000313" key="5">
    <source>
        <dbReference type="EMBL" id="KEZ17949.1"/>
    </source>
</evidence>
<dbReference type="Proteomes" id="UP000464086">
    <property type="component" value="Chromosome"/>
</dbReference>
<evidence type="ECO:0000256" key="3">
    <source>
        <dbReference type="ARBA" id="ARBA00023163"/>
    </source>
</evidence>
<dbReference type="eggNOG" id="COG1802">
    <property type="taxonomic scope" value="Bacteria"/>
</dbReference>
<keyword evidence="3" id="KW-0804">Transcription</keyword>
<evidence type="ECO:0000313" key="6">
    <source>
        <dbReference type="EMBL" id="QHD66955.1"/>
    </source>
</evidence>
<evidence type="ECO:0000313" key="8">
    <source>
        <dbReference type="Proteomes" id="UP000464086"/>
    </source>
</evidence>
<organism evidence="5 7">
    <name type="scientific">Sphingobium yanoikuyae</name>
    <name type="common">Sphingomonas yanoikuyae</name>
    <dbReference type="NCBI Taxonomy" id="13690"/>
    <lineage>
        <taxon>Bacteria</taxon>
        <taxon>Pseudomonadati</taxon>
        <taxon>Pseudomonadota</taxon>
        <taxon>Alphaproteobacteria</taxon>
        <taxon>Sphingomonadales</taxon>
        <taxon>Sphingomonadaceae</taxon>
        <taxon>Sphingobium</taxon>
    </lineage>
</organism>
<evidence type="ECO:0000313" key="7">
    <source>
        <dbReference type="Proteomes" id="UP000028534"/>
    </source>
</evidence>
<dbReference type="Proteomes" id="UP000028534">
    <property type="component" value="Unassembled WGS sequence"/>
</dbReference>
<dbReference type="InterPro" id="IPR036388">
    <property type="entry name" value="WH-like_DNA-bd_sf"/>
</dbReference>
<evidence type="ECO:0000256" key="2">
    <source>
        <dbReference type="ARBA" id="ARBA00023125"/>
    </source>
</evidence>
<accession>A0A084EJ07</accession>
<dbReference type="SUPFAM" id="SSF46785">
    <property type="entry name" value="Winged helix' DNA-binding domain"/>
    <property type="match status" value="1"/>
</dbReference>
<dbReference type="PANTHER" id="PTHR43537:SF5">
    <property type="entry name" value="UXU OPERON TRANSCRIPTIONAL REGULATOR"/>
    <property type="match status" value="1"/>
</dbReference>
<keyword evidence="1" id="KW-0805">Transcription regulation</keyword>
<reference evidence="5 7" key="1">
    <citation type="submission" date="2014-03" db="EMBL/GenBank/DDBJ databases">
        <title>Genome sequence of Sphingobium yanoikuyae B1.</title>
        <authorList>
            <person name="Gan H.M."/>
            <person name="Gan H.Y."/>
            <person name="Savka M.A."/>
        </authorList>
    </citation>
    <scope>NUCLEOTIDE SEQUENCE [LARGE SCALE GENOMIC DNA]</scope>
    <source>
        <strain evidence="5 7">B1</strain>
    </source>
</reference>
<dbReference type="PANTHER" id="PTHR43537">
    <property type="entry name" value="TRANSCRIPTIONAL REGULATOR, GNTR FAMILY"/>
    <property type="match status" value="1"/>
</dbReference>